<feature type="domain" description="BROMI N-terminal" evidence="11">
    <location>
        <begin position="13"/>
        <end position="129"/>
    </location>
</feature>
<protein>
    <recommendedName>
        <fullName evidence="8">Protein broad-minded</fullName>
    </recommendedName>
    <alternativeName>
        <fullName evidence="9">TBC1 domain family member 32</fullName>
    </alternativeName>
</protein>
<comment type="function">
    <text evidence="7">Required for high-level Shh responses in the developing neural tube. Together with CDK20, controls the structure of the primary cilium by coordinating assembly of the ciliary membrane and axoneme, allowing GLI2 to be properly activated in response to Shh signaling.</text>
</comment>
<dbReference type="InterPro" id="IPR035969">
    <property type="entry name" value="Rab-GAP_TBC_sf"/>
</dbReference>
<dbReference type="GO" id="GO:1905515">
    <property type="term" value="P:non-motile cilium assembly"/>
    <property type="evidence" value="ECO:0007669"/>
    <property type="project" value="TreeGrafter"/>
</dbReference>
<evidence type="ECO:0000256" key="6">
    <source>
        <dbReference type="ARBA" id="ARBA00023273"/>
    </source>
</evidence>
<comment type="subcellular location">
    <subcellularLocation>
        <location evidence="1">Cell projection</location>
        <location evidence="1">Cilium</location>
    </subcellularLocation>
    <subcellularLocation>
        <location evidence="2">Cytoplasm</location>
    </subcellularLocation>
</comment>
<evidence type="ECO:0000313" key="13">
    <source>
        <dbReference type="EMBL" id="CAC5422884.1"/>
    </source>
</evidence>
<keyword evidence="3" id="KW-0217">Developmental protein</keyword>
<evidence type="ECO:0000256" key="4">
    <source>
        <dbReference type="ARBA" id="ARBA00022490"/>
    </source>
</evidence>
<evidence type="ECO:0000256" key="7">
    <source>
        <dbReference type="ARBA" id="ARBA00054310"/>
    </source>
</evidence>
<dbReference type="GO" id="GO:0005929">
    <property type="term" value="C:cilium"/>
    <property type="evidence" value="ECO:0007669"/>
    <property type="project" value="UniProtKB-SubCell"/>
</dbReference>
<dbReference type="Proteomes" id="UP000507470">
    <property type="component" value="Unassembled WGS sequence"/>
</dbReference>
<evidence type="ECO:0000256" key="9">
    <source>
        <dbReference type="ARBA" id="ARBA00075916"/>
    </source>
</evidence>
<dbReference type="InterPro" id="IPR055392">
    <property type="entry name" value="BROMI_C"/>
</dbReference>
<dbReference type="PANTHER" id="PTHR13465:SF3">
    <property type="entry name" value="PROTEIN BROAD-MINDED"/>
    <property type="match status" value="1"/>
</dbReference>
<dbReference type="Pfam" id="PF23431">
    <property type="entry name" value="BROMI_N"/>
    <property type="match status" value="1"/>
</dbReference>
<feature type="domain" description="BROMI middle region" evidence="10">
    <location>
        <begin position="171"/>
        <end position="819"/>
    </location>
</feature>
<dbReference type="EMBL" id="CACVKT020009702">
    <property type="protein sequence ID" value="CAC5422884.1"/>
    <property type="molecule type" value="Genomic_DNA"/>
</dbReference>
<sequence length="1275" mass="146744">MSWKGLEGEDLVQNLRQLVISFEPQIREAGTVDQSEEALYHLEENDEHFHRHEFVKVLRRKLEDIIGPLAEEEIERFESSIHDSNGQETLINKITDKILHSRHYNDLSKKLRGNVQGAVDELIRNFDAEFGGNSHHETSDHQIRRSYMSDEDDESCGSSFGQGMFFNNHEIMQQVAEKMSRHRDNVVRVEALQTLNQNLPADFISSDHWPTMKRHLIDALDESNVQIMHLSTKFITRAFTNTSPQTREVYTLLVEYLISQFNTKKGNNIPNIKSGLDFTNPENVKLMKAFRLLNEFQQETINYWIRYPDRYLEEIIESTLTLYAINQNGSQGGASIQLSPVHFIALIDPKAQWFIKWMHGNYSRQCLLRMLEKYRPIVTNAIRHCLEFSLHRKHSADLTDRSEARAIENRRSYYTEAELEYAFFVHSAFMLGRMMCFVNGRRFFPIKLKEADETVTVTKLLVSMVVVLVDPSPSKHLSVVYEPGNLVTEIVKGICNSEQVCEICMYKDEIITALLAPVSHYLEPKKHNYAPSENTMLHVADLFAMVASSTRGRRHLMYGERKDMFTKPNVSSAAHVIARFTKRALLDKLPKQSGQKPSQAVIGAFLYICRQLYNTCEGLLVLYQYELHKVVAEAWREAYSEAERTATPTLSDDSSDSTATTTKAYDINAWEDTLRDNLLNFASTAKGILLLQQTKAMNECMTYMYDRYKNKLQVSKCEKFGYGYIKALLSELWSVLESSPLDTVLFTPKAWPVDPIERASHKSLIKLLNVLSSFYAVYELLGDKSLPKKENYGFREIPDSVVEFVDRLVIVDSPAKIHSLFNFEQSHVFGLRVLSVMISCLDTYLLLQSQYKFQDILLTSQAENHTKDREEIIIDMLSIERNYVLVRAFLIGGPSERILPPRGLDMDTRGHVYPYPLISSYPVPRAYIPNLGARSTVKQENDLVKFLSLKKHDQGKSWLDKCRVNLIKILLNRADLVKGNVIQQLLDVATPIMSKIQEESIFPSVDYTGSENSLKSFQLTPLQQLGIKIAIRYGIHLKVIHTSSDVTEKLTLLLKQCAFYLQQQQRPEQRGGHAKIKFISNRYPGFDWFAATVFLIFNGNVEKSWHFLHKFSCLGSSGYLWPHRLHCSVHLPSAVMISGIAPLFSSTGHNIELLLQIELPLVASAFKMSGYTAAQICMHWLKQCFWNYLDWLDICHYICISIIMGVDYQVYLCIAILRHLQKEIMEHMQTQDLIIFLKETAIHGFHVADNIKYMQSLEKRYRKIVLPDMMHVSTP</sequence>
<evidence type="ECO:0000259" key="12">
    <source>
        <dbReference type="Pfam" id="PF23440"/>
    </source>
</evidence>
<name>A0A6J8EQK7_MYTCO</name>
<keyword evidence="6" id="KW-0966">Cell projection</keyword>
<evidence type="ECO:0000256" key="5">
    <source>
        <dbReference type="ARBA" id="ARBA00023069"/>
    </source>
</evidence>
<dbReference type="PANTHER" id="PTHR13465">
    <property type="entry name" value="UPF0183 PROTEIN"/>
    <property type="match status" value="1"/>
</dbReference>
<dbReference type="Pfam" id="PF14961">
    <property type="entry name" value="BROMI"/>
    <property type="match status" value="1"/>
</dbReference>
<dbReference type="InterPro" id="IPR032735">
    <property type="entry name" value="BROMI_M"/>
</dbReference>
<evidence type="ECO:0000256" key="2">
    <source>
        <dbReference type="ARBA" id="ARBA00004496"/>
    </source>
</evidence>
<dbReference type="AlphaFoldDB" id="A0A6J8EQK7"/>
<dbReference type="InterPro" id="IPR055391">
    <property type="entry name" value="BROMI_N"/>
</dbReference>
<evidence type="ECO:0000256" key="8">
    <source>
        <dbReference type="ARBA" id="ARBA00067690"/>
    </source>
</evidence>
<dbReference type="FunFam" id="1.10.472.80:FF:000031">
    <property type="entry name" value="TBC1 domain family, member 32"/>
    <property type="match status" value="1"/>
</dbReference>
<feature type="domain" description="BROMI C-terminal Rab TBC-like" evidence="12">
    <location>
        <begin position="840"/>
        <end position="1271"/>
    </location>
</feature>
<evidence type="ECO:0000313" key="14">
    <source>
        <dbReference type="Proteomes" id="UP000507470"/>
    </source>
</evidence>
<accession>A0A6J8EQK7</accession>
<dbReference type="SUPFAM" id="SSF47923">
    <property type="entry name" value="Ypt/Rab-GAP domain of gyp1p"/>
    <property type="match status" value="1"/>
</dbReference>
<dbReference type="Gene3D" id="1.10.472.80">
    <property type="entry name" value="Ypt/Rab-GAP domain of gyp1p, domain 3"/>
    <property type="match status" value="1"/>
</dbReference>
<evidence type="ECO:0000256" key="1">
    <source>
        <dbReference type="ARBA" id="ARBA00004138"/>
    </source>
</evidence>
<dbReference type="GO" id="GO:0005737">
    <property type="term" value="C:cytoplasm"/>
    <property type="evidence" value="ECO:0007669"/>
    <property type="project" value="UniProtKB-SubCell"/>
</dbReference>
<evidence type="ECO:0000259" key="10">
    <source>
        <dbReference type="Pfam" id="PF14961"/>
    </source>
</evidence>
<gene>
    <name evidence="13" type="ORF">MCOR_54904</name>
</gene>
<keyword evidence="14" id="KW-1185">Reference proteome</keyword>
<evidence type="ECO:0000259" key="11">
    <source>
        <dbReference type="Pfam" id="PF23431"/>
    </source>
</evidence>
<dbReference type="OrthoDB" id="1668230at2759"/>
<reference evidence="13 14" key="1">
    <citation type="submission" date="2020-06" db="EMBL/GenBank/DDBJ databases">
        <authorList>
            <person name="Li R."/>
            <person name="Bekaert M."/>
        </authorList>
    </citation>
    <scope>NUCLEOTIDE SEQUENCE [LARGE SCALE GENOMIC DNA]</scope>
    <source>
        <strain evidence="14">wild</strain>
    </source>
</reference>
<organism evidence="13 14">
    <name type="scientific">Mytilus coruscus</name>
    <name type="common">Sea mussel</name>
    <dbReference type="NCBI Taxonomy" id="42192"/>
    <lineage>
        <taxon>Eukaryota</taxon>
        <taxon>Metazoa</taxon>
        <taxon>Spiralia</taxon>
        <taxon>Lophotrochozoa</taxon>
        <taxon>Mollusca</taxon>
        <taxon>Bivalvia</taxon>
        <taxon>Autobranchia</taxon>
        <taxon>Pteriomorphia</taxon>
        <taxon>Mytilida</taxon>
        <taxon>Mytiloidea</taxon>
        <taxon>Mytilidae</taxon>
        <taxon>Mytilinae</taxon>
        <taxon>Mytilus</taxon>
    </lineage>
</organism>
<evidence type="ECO:0000256" key="3">
    <source>
        <dbReference type="ARBA" id="ARBA00022473"/>
    </source>
</evidence>
<keyword evidence="4" id="KW-0963">Cytoplasm</keyword>
<dbReference type="InterPro" id="IPR039156">
    <property type="entry name" value="PHAF1/BROMI"/>
</dbReference>
<dbReference type="Pfam" id="PF23440">
    <property type="entry name" value="BROMI_C"/>
    <property type="match status" value="1"/>
</dbReference>
<proteinExistence type="predicted"/>
<keyword evidence="5" id="KW-0969">Cilium</keyword>